<name>A0A3B0XFC3_9ZZZZ</name>
<keyword evidence="2" id="KW-0472">Membrane</keyword>
<organism evidence="3">
    <name type="scientific">hydrothermal vent metagenome</name>
    <dbReference type="NCBI Taxonomy" id="652676"/>
    <lineage>
        <taxon>unclassified sequences</taxon>
        <taxon>metagenomes</taxon>
        <taxon>ecological metagenomes</taxon>
    </lineage>
</organism>
<keyword evidence="2" id="KW-1133">Transmembrane helix</keyword>
<protein>
    <submittedName>
        <fullName evidence="3">Uncharacterized protein</fullName>
    </submittedName>
</protein>
<dbReference type="EMBL" id="UOFG01000272">
    <property type="protein sequence ID" value="VAW66381.1"/>
    <property type="molecule type" value="Genomic_DNA"/>
</dbReference>
<reference evidence="3" key="1">
    <citation type="submission" date="2018-06" db="EMBL/GenBank/DDBJ databases">
        <authorList>
            <person name="Zhirakovskaya E."/>
        </authorList>
    </citation>
    <scope>NUCLEOTIDE SEQUENCE</scope>
</reference>
<feature type="region of interest" description="Disordered" evidence="1">
    <location>
        <begin position="194"/>
        <end position="217"/>
    </location>
</feature>
<proteinExistence type="predicted"/>
<accession>A0A3B0XFC3</accession>
<gene>
    <name evidence="3" type="ORF">MNBD_GAMMA11-2453</name>
</gene>
<evidence type="ECO:0000256" key="1">
    <source>
        <dbReference type="SAM" id="MobiDB-lite"/>
    </source>
</evidence>
<keyword evidence="2" id="KW-0812">Transmembrane</keyword>
<evidence type="ECO:0000313" key="3">
    <source>
        <dbReference type="EMBL" id="VAW66381.1"/>
    </source>
</evidence>
<feature type="transmembrane region" description="Helical" evidence="2">
    <location>
        <begin position="53"/>
        <end position="69"/>
    </location>
</feature>
<feature type="transmembrane region" description="Helical" evidence="2">
    <location>
        <begin position="12"/>
        <end position="33"/>
    </location>
</feature>
<feature type="compositionally biased region" description="Low complexity" evidence="1">
    <location>
        <begin position="207"/>
        <end position="217"/>
    </location>
</feature>
<dbReference type="AlphaFoldDB" id="A0A3B0XFC3"/>
<sequence>MDKQTLAVILSFTLYIFYVLLPMIPAIVIYKIFPDTKVAASGLMGNLSFKTTGAFAAYVVTVFLGFFLVQNTHQLIAQISNPVWTLKTTVELFNADGTPYKNNSLLETLIVSVDPKLQRLNGNTVILSLHGNKKNWPTTQLKFEIPRFGYALLGLDEISKNSDIDNYELIINRKKPVRISADDQFLTEYSINSNKTLRPDNNAGPELATPALATPAL</sequence>
<evidence type="ECO:0000256" key="2">
    <source>
        <dbReference type="SAM" id="Phobius"/>
    </source>
</evidence>